<evidence type="ECO:0000313" key="1">
    <source>
        <dbReference type="EMBL" id="KAJ2999387.1"/>
    </source>
</evidence>
<gene>
    <name evidence="1" type="ORF">NUW58_g3</name>
</gene>
<reference evidence="1" key="1">
    <citation type="submission" date="2022-10" db="EMBL/GenBank/DDBJ databases">
        <title>Genome Sequence of Xylaria curta.</title>
        <authorList>
            <person name="Buettner E."/>
        </authorList>
    </citation>
    <scope>NUCLEOTIDE SEQUENCE</scope>
    <source>
        <strain evidence="1">Babe10</strain>
    </source>
</reference>
<organism evidence="1 2">
    <name type="scientific">Xylaria curta</name>
    <dbReference type="NCBI Taxonomy" id="42375"/>
    <lineage>
        <taxon>Eukaryota</taxon>
        <taxon>Fungi</taxon>
        <taxon>Dikarya</taxon>
        <taxon>Ascomycota</taxon>
        <taxon>Pezizomycotina</taxon>
        <taxon>Sordariomycetes</taxon>
        <taxon>Xylariomycetidae</taxon>
        <taxon>Xylariales</taxon>
        <taxon>Xylariaceae</taxon>
        <taxon>Xylaria</taxon>
    </lineage>
</organism>
<comment type="caution">
    <text evidence="1">The sequence shown here is derived from an EMBL/GenBank/DDBJ whole genome shotgun (WGS) entry which is preliminary data.</text>
</comment>
<protein>
    <submittedName>
        <fullName evidence="1">Uncharacterized protein</fullName>
    </submittedName>
</protein>
<name>A0ACC1PU67_9PEZI</name>
<accession>A0ACC1PU67</accession>
<dbReference type="EMBL" id="JAPDGR010000001">
    <property type="protein sequence ID" value="KAJ2999387.1"/>
    <property type="molecule type" value="Genomic_DNA"/>
</dbReference>
<evidence type="ECO:0000313" key="2">
    <source>
        <dbReference type="Proteomes" id="UP001143856"/>
    </source>
</evidence>
<dbReference type="Proteomes" id="UP001143856">
    <property type="component" value="Unassembled WGS sequence"/>
</dbReference>
<proteinExistence type="predicted"/>
<sequence>MAHYPFPAVNAALHRLLVNEDNDLLQEHRVASFVVTLLHHVFQKNIGEYHWIFTPEQRESDSNRIPDYSVEAIDLDISSLDTIPWLNMEFKKRGGTRTYSALHQLVQSVAPSLNDKNPARYLVVVAGTKISFWELDRDTHLGNNDNNQPPIEHLWGCKSLLQPSIYPGDSDPPLIQGVTPNYPRDILEIYNDDIGGRTPTNNLWKEALKYHTDALFDLENPNHGEWIVKMFEHIATRPPASFINQDMEEDHEMEED</sequence>
<keyword evidence="2" id="KW-1185">Reference proteome</keyword>